<dbReference type="OrthoDB" id="2096480at2759"/>
<dbReference type="Gene3D" id="3.50.50.60">
    <property type="entry name" value="FAD/NAD(P)-binding domain"/>
    <property type="match status" value="1"/>
</dbReference>
<organism evidence="6 7">
    <name type="scientific">Penicillium alfredii</name>
    <dbReference type="NCBI Taxonomy" id="1506179"/>
    <lineage>
        <taxon>Eukaryota</taxon>
        <taxon>Fungi</taxon>
        <taxon>Dikarya</taxon>
        <taxon>Ascomycota</taxon>
        <taxon>Pezizomycotina</taxon>
        <taxon>Eurotiomycetes</taxon>
        <taxon>Eurotiomycetidae</taxon>
        <taxon>Eurotiales</taxon>
        <taxon>Aspergillaceae</taxon>
        <taxon>Penicillium</taxon>
    </lineage>
</organism>
<dbReference type="PANTHER" id="PTHR43004">
    <property type="entry name" value="TRK SYSTEM POTASSIUM UPTAKE PROTEIN"/>
    <property type="match status" value="1"/>
</dbReference>
<keyword evidence="2" id="KW-0285">Flavoprotein</keyword>
<proteinExistence type="predicted"/>
<comment type="caution">
    <text evidence="6">The sequence shown here is derived from an EMBL/GenBank/DDBJ whole genome shotgun (WGS) entry which is preliminary data.</text>
</comment>
<protein>
    <submittedName>
        <fullName evidence="6">FAD binding domain-containing protein</fullName>
    </submittedName>
</protein>
<evidence type="ECO:0000259" key="5">
    <source>
        <dbReference type="Pfam" id="PF01494"/>
    </source>
</evidence>
<dbReference type="SUPFAM" id="SSF51905">
    <property type="entry name" value="FAD/NAD(P)-binding domain"/>
    <property type="match status" value="1"/>
</dbReference>
<gene>
    <name evidence="6" type="ORF">NUU61_001097</name>
</gene>
<dbReference type="Proteomes" id="UP001141434">
    <property type="component" value="Unassembled WGS sequence"/>
</dbReference>
<dbReference type="Gene3D" id="3.30.70.2450">
    <property type="match status" value="1"/>
</dbReference>
<accession>A0A9W9GBC8</accession>
<dbReference type="Pfam" id="PF01494">
    <property type="entry name" value="FAD_binding_3"/>
    <property type="match status" value="1"/>
</dbReference>
<dbReference type="Gene3D" id="3.40.30.120">
    <property type="match status" value="1"/>
</dbReference>
<dbReference type="GO" id="GO:0071949">
    <property type="term" value="F:FAD binding"/>
    <property type="evidence" value="ECO:0007669"/>
    <property type="project" value="InterPro"/>
</dbReference>
<dbReference type="Pfam" id="PF21274">
    <property type="entry name" value="Rng_hyd_C"/>
    <property type="match status" value="1"/>
</dbReference>
<keyword evidence="3" id="KW-0274">FAD</keyword>
<evidence type="ECO:0000313" key="7">
    <source>
        <dbReference type="Proteomes" id="UP001141434"/>
    </source>
</evidence>
<sequence>MSDCFDVIIAGAGPVGLFLACELAMANVSVLILEKEVTCVSPWKEGHFGRRGLFTHAVEAFHRRGLLEKILNGGPRFSHFGKTTGFKFGGHFAGMNLNANNIDFQRWQYRLPGPSFMPGVSSLGQIEAVLTERAQTMGVQIRRDMAVSQVHDSGENVRVWAGDQCFEAQWLVGCDGGRSTVRNIAGFKFEGTEAEFIGYTAKCELDKPELLGQGFCRTKTGLYIVTGPGHLHVMDFDTSFDRLQPITREHFQDVLRRVSGTDIGVNTLHLASSFTDRSKQVTEYRRGRVLLAGDSAHINSPLGAQGLNTGIADAINVGWKLAATVKNTAPPGLLDTYHDERYPNAAWVLEWTRAQVVTLRPDAYGKAVANIVQSLISTEDGASYFADRMWGISMRYDLGNAHPLVGCSAPDFEFDDGLRLANRLEQGGFVLVDFQNSPSAADFVQSLGPMVHYSGSHAKQTLGLKALLVRPDGIVVWASTEEMNLDAVKTALSRWVNLEV</sequence>
<evidence type="ECO:0000256" key="2">
    <source>
        <dbReference type="ARBA" id="ARBA00022630"/>
    </source>
</evidence>
<reference evidence="6" key="2">
    <citation type="journal article" date="2023" name="IMA Fungus">
        <title>Comparative genomic study of the Penicillium genus elucidates a diverse pangenome and 15 lateral gene transfer events.</title>
        <authorList>
            <person name="Petersen C."/>
            <person name="Sorensen T."/>
            <person name="Nielsen M.R."/>
            <person name="Sondergaard T.E."/>
            <person name="Sorensen J.L."/>
            <person name="Fitzpatrick D.A."/>
            <person name="Frisvad J.C."/>
            <person name="Nielsen K.L."/>
        </authorList>
    </citation>
    <scope>NUCLEOTIDE SEQUENCE</scope>
    <source>
        <strain evidence="6">IBT 34128</strain>
    </source>
</reference>
<keyword evidence="7" id="KW-1185">Reference proteome</keyword>
<dbReference type="InterPro" id="IPR002938">
    <property type="entry name" value="FAD-bd"/>
</dbReference>
<dbReference type="GeneID" id="81390847"/>
<dbReference type="GO" id="GO:0016709">
    <property type="term" value="F:oxidoreductase activity, acting on paired donors, with incorporation or reduction of molecular oxygen, NAD(P)H as one donor, and incorporation of one atom of oxygen"/>
    <property type="evidence" value="ECO:0007669"/>
    <property type="project" value="UniProtKB-ARBA"/>
</dbReference>
<dbReference type="InterPro" id="IPR050641">
    <property type="entry name" value="RIFMO-like"/>
</dbReference>
<evidence type="ECO:0000256" key="1">
    <source>
        <dbReference type="ARBA" id="ARBA00001974"/>
    </source>
</evidence>
<evidence type="ECO:0000313" key="6">
    <source>
        <dbReference type="EMBL" id="KAJ5115338.1"/>
    </source>
</evidence>
<dbReference type="PANTHER" id="PTHR43004:SF19">
    <property type="entry name" value="BINDING MONOOXYGENASE, PUTATIVE (JCVI)-RELATED"/>
    <property type="match status" value="1"/>
</dbReference>
<name>A0A9W9GBC8_9EURO</name>
<evidence type="ECO:0000256" key="3">
    <source>
        <dbReference type="ARBA" id="ARBA00022827"/>
    </source>
</evidence>
<reference evidence="6" key="1">
    <citation type="submission" date="2022-11" db="EMBL/GenBank/DDBJ databases">
        <authorList>
            <person name="Petersen C."/>
        </authorList>
    </citation>
    <scope>NUCLEOTIDE SEQUENCE</scope>
    <source>
        <strain evidence="6">IBT 34128</strain>
    </source>
</reference>
<dbReference type="RefSeq" id="XP_056516529.1">
    <property type="nucleotide sequence ID" value="XM_056651679.1"/>
</dbReference>
<dbReference type="PRINTS" id="PR00420">
    <property type="entry name" value="RNGMNOXGNASE"/>
</dbReference>
<dbReference type="EMBL" id="JAPMSZ010000001">
    <property type="protein sequence ID" value="KAJ5115338.1"/>
    <property type="molecule type" value="Genomic_DNA"/>
</dbReference>
<comment type="cofactor">
    <cofactor evidence="1">
        <name>FAD</name>
        <dbReference type="ChEBI" id="CHEBI:57692"/>
    </cofactor>
</comment>
<dbReference type="AlphaFoldDB" id="A0A9W9GBC8"/>
<feature type="domain" description="FAD-binding" evidence="5">
    <location>
        <begin position="6"/>
        <end position="351"/>
    </location>
</feature>
<keyword evidence="4" id="KW-0560">Oxidoreductase</keyword>
<dbReference type="InterPro" id="IPR036188">
    <property type="entry name" value="FAD/NAD-bd_sf"/>
</dbReference>
<evidence type="ECO:0000256" key="4">
    <source>
        <dbReference type="ARBA" id="ARBA00023002"/>
    </source>
</evidence>